<dbReference type="GO" id="GO:0035269">
    <property type="term" value="P:protein O-linked glycosylation via mannose"/>
    <property type="evidence" value="ECO:0007669"/>
    <property type="project" value="TreeGrafter"/>
</dbReference>
<proteinExistence type="predicted"/>
<accession>A0AAD9IYV1</accession>
<sequence length="607" mass="70660">MIDVRIVLIIKIILVSRVSADIRPSLYLGNSGSSSGFVDPTRLIDRSIDCSQLFIFDTSRIWDLWPRGDFPVMRLSVKMSRLRRRLPSSTFITVVTLFVLQVGVPYFTYILSRMTSTEIESRLFCQRGAYVKMIMTRCDVCFTGDISVLWASHESLSHNQMIANLESRSRRSEKFTSDGVMLLNLERTSSLLLSLKTRCHDATLLFTKDNTNDNDTSALIAGMCRTPSGEWERNYEKQSYDIPLIRVDMFMPVYINTASSHVSDYDVITHIERYNGDTFRQITPFCVEQERPAVISNVCDVYPAIATMPRRTHTHFISNARDNATDSTTGVTLITQLMFNRIDNLERLLQSWKGPSQVTLYLTDEEVISFKDFYQQSDVLKQADATYHVVFKRHDDSHDYKLPPAGNVTSYGTTSTMFYPINYARNVAIRETKTPFYVMIDVDFAAQPSLYQNIMSYIKQLKPNEKKVFIIPVFETQYKHYRLPKTKEQLLKDLEAHLLIAYHQVAKGWTKGHERTNYEKWKTSEVPYEVRWEFGYEPYVVVPTSEFIYDETLVERMRDKLTYTVNIVIKRCAKFVYDNRIQDMIYKFKYRYEGRVGESLLVNFFSP</sequence>
<keyword evidence="4 7" id="KW-1133">Transmembrane helix</keyword>
<evidence type="ECO:0000313" key="9">
    <source>
        <dbReference type="EMBL" id="KAK2143117.1"/>
    </source>
</evidence>
<reference evidence="9" key="1">
    <citation type="journal article" date="2023" name="Mol. Biol. Evol.">
        <title>Third-Generation Sequencing Reveals the Adaptive Role of the Epigenome in Three Deep-Sea Polychaetes.</title>
        <authorList>
            <person name="Perez M."/>
            <person name="Aroh O."/>
            <person name="Sun Y."/>
            <person name="Lan Y."/>
            <person name="Juniper S.K."/>
            <person name="Young C.R."/>
            <person name="Angers B."/>
            <person name="Qian P.Y."/>
        </authorList>
    </citation>
    <scope>NUCLEOTIDE SEQUENCE</scope>
    <source>
        <strain evidence="9">P08H-3</strain>
    </source>
</reference>
<dbReference type="PANTHER" id="PTHR12270:SF25">
    <property type="entry name" value="GLYCOSYLTRANSFERASE-LIKE PROTEIN LARGE"/>
    <property type="match status" value="1"/>
</dbReference>
<evidence type="ECO:0000256" key="4">
    <source>
        <dbReference type="ARBA" id="ARBA00022989"/>
    </source>
</evidence>
<dbReference type="AlphaFoldDB" id="A0AAD9IYV1"/>
<comment type="subcellular location">
    <subcellularLocation>
        <location evidence="1">Membrane</location>
        <topology evidence="1">Single-pass type II membrane protein</topology>
    </subcellularLocation>
</comment>
<keyword evidence="5 7" id="KW-0472">Membrane</keyword>
<dbReference type="GO" id="GO:0015020">
    <property type="term" value="F:glucuronosyltransferase activity"/>
    <property type="evidence" value="ECO:0007669"/>
    <property type="project" value="TreeGrafter"/>
</dbReference>
<evidence type="ECO:0000256" key="6">
    <source>
        <dbReference type="ARBA" id="ARBA00023180"/>
    </source>
</evidence>
<evidence type="ECO:0000256" key="2">
    <source>
        <dbReference type="ARBA" id="ARBA00022692"/>
    </source>
</evidence>
<protein>
    <recommendedName>
        <fullName evidence="11">Glycosyltransferase family 92 protein</fullName>
    </recommendedName>
</protein>
<feature type="transmembrane region" description="Helical" evidence="7">
    <location>
        <begin position="88"/>
        <end position="111"/>
    </location>
</feature>
<evidence type="ECO:0000256" key="1">
    <source>
        <dbReference type="ARBA" id="ARBA00004606"/>
    </source>
</evidence>
<evidence type="ECO:0000256" key="8">
    <source>
        <dbReference type="SAM" id="SignalP"/>
    </source>
</evidence>
<dbReference type="PANTHER" id="PTHR12270">
    <property type="entry name" value="GLYCOSYLTRANSFERASE-RELATED"/>
    <property type="match status" value="1"/>
</dbReference>
<gene>
    <name evidence="9" type="ORF">LSH36_875g00012</name>
</gene>
<dbReference type="EMBL" id="JAODUP010000875">
    <property type="protein sequence ID" value="KAK2143117.1"/>
    <property type="molecule type" value="Genomic_DNA"/>
</dbReference>
<dbReference type="GO" id="GO:0042285">
    <property type="term" value="F:xylosyltransferase activity"/>
    <property type="evidence" value="ECO:0007669"/>
    <property type="project" value="TreeGrafter"/>
</dbReference>
<organism evidence="9 10">
    <name type="scientific">Paralvinella palmiformis</name>
    <dbReference type="NCBI Taxonomy" id="53620"/>
    <lineage>
        <taxon>Eukaryota</taxon>
        <taxon>Metazoa</taxon>
        <taxon>Spiralia</taxon>
        <taxon>Lophotrochozoa</taxon>
        <taxon>Annelida</taxon>
        <taxon>Polychaeta</taxon>
        <taxon>Sedentaria</taxon>
        <taxon>Canalipalpata</taxon>
        <taxon>Terebellida</taxon>
        <taxon>Terebelliformia</taxon>
        <taxon>Alvinellidae</taxon>
        <taxon>Paralvinella</taxon>
    </lineage>
</organism>
<evidence type="ECO:0000256" key="7">
    <source>
        <dbReference type="SAM" id="Phobius"/>
    </source>
</evidence>
<dbReference type="Pfam" id="PF13896">
    <property type="entry name" value="Glyco_transf_49"/>
    <property type="match status" value="1"/>
</dbReference>
<evidence type="ECO:0008006" key="11">
    <source>
        <dbReference type="Google" id="ProtNLM"/>
    </source>
</evidence>
<dbReference type="GO" id="GO:0005794">
    <property type="term" value="C:Golgi apparatus"/>
    <property type="evidence" value="ECO:0007669"/>
    <property type="project" value="TreeGrafter"/>
</dbReference>
<keyword evidence="6" id="KW-0325">Glycoprotein</keyword>
<feature type="signal peptide" evidence="8">
    <location>
        <begin position="1"/>
        <end position="20"/>
    </location>
</feature>
<keyword evidence="3" id="KW-0735">Signal-anchor</keyword>
<feature type="chain" id="PRO_5042161039" description="Glycosyltransferase family 92 protein" evidence="8">
    <location>
        <begin position="21"/>
        <end position="607"/>
    </location>
</feature>
<name>A0AAD9IYV1_9ANNE</name>
<keyword evidence="8" id="KW-0732">Signal</keyword>
<evidence type="ECO:0000256" key="5">
    <source>
        <dbReference type="ARBA" id="ARBA00023136"/>
    </source>
</evidence>
<dbReference type="GO" id="GO:0016020">
    <property type="term" value="C:membrane"/>
    <property type="evidence" value="ECO:0007669"/>
    <property type="project" value="UniProtKB-SubCell"/>
</dbReference>
<keyword evidence="2 7" id="KW-0812">Transmembrane</keyword>
<dbReference type="Proteomes" id="UP001208570">
    <property type="component" value="Unassembled WGS sequence"/>
</dbReference>
<dbReference type="InterPro" id="IPR051292">
    <property type="entry name" value="Xyl/GlcA_transferase"/>
</dbReference>
<evidence type="ECO:0000313" key="10">
    <source>
        <dbReference type="Proteomes" id="UP001208570"/>
    </source>
</evidence>
<keyword evidence="10" id="KW-1185">Reference proteome</keyword>
<evidence type="ECO:0000256" key="3">
    <source>
        <dbReference type="ARBA" id="ARBA00022968"/>
    </source>
</evidence>
<comment type="caution">
    <text evidence="9">The sequence shown here is derived from an EMBL/GenBank/DDBJ whole genome shotgun (WGS) entry which is preliminary data.</text>
</comment>